<dbReference type="GeneID" id="94841266"/>
<comment type="caution">
    <text evidence="1">The sequence shown here is derived from an EMBL/GenBank/DDBJ whole genome shotgun (WGS) entry which is preliminary data.</text>
</comment>
<reference evidence="1" key="1">
    <citation type="submission" date="2016-10" db="EMBL/GenBank/DDBJ databases">
        <authorList>
            <person name="Benchimol M."/>
            <person name="Almeida L.G."/>
            <person name="Vasconcelos A.T."/>
            <person name="Perreira-Neves A."/>
            <person name="Rosa I.A."/>
            <person name="Tasca T."/>
            <person name="Bogo M.R."/>
            <person name="de Souza W."/>
        </authorList>
    </citation>
    <scope>NUCLEOTIDE SEQUENCE [LARGE SCALE GENOMIC DNA]</scope>
    <source>
        <strain evidence="1">K</strain>
    </source>
</reference>
<dbReference type="VEuPathDB" id="TrichDB:TRFO_29080"/>
<organism evidence="1 2">
    <name type="scientific">Tritrichomonas foetus</name>
    <dbReference type="NCBI Taxonomy" id="1144522"/>
    <lineage>
        <taxon>Eukaryota</taxon>
        <taxon>Metamonada</taxon>
        <taxon>Parabasalia</taxon>
        <taxon>Tritrichomonadida</taxon>
        <taxon>Tritrichomonadidae</taxon>
        <taxon>Tritrichomonas</taxon>
    </lineage>
</organism>
<dbReference type="Proteomes" id="UP000179807">
    <property type="component" value="Unassembled WGS sequence"/>
</dbReference>
<sequence>MNEPNLVELQHIFRACIHKSEMMLHQIRKDRYHQSHGLISAFYKIQIMICRLLILFRWKKRSTSHHLKIKMDQQHFLQFSMPPFIPFKPLPKFSVAVFEPKILENVATELSVYSFVQSLYSMFFSFHVLSLKISPKHFIIKTKEFIIYANIKSNKKVEIRKIDIRWPECFSQNIKDEMYKKIIGSLIRKNLEFSFTNFERFCEIANLIHNIYLIGQFTFIVNEISKYKQDFSFEILYKNEMEVEILFPEGFRPYNRFRLSLTNNRIIFRSLSTLYIADPETAYAEYSKRTSEDQSPLVLRKFFEFAFIEFCPSNIQEVITKVRDYLVYTRLMIAFGMLQRSMISMPFLNIVIELICHAPSISCSFIIISLSNIPRISLCVDQRSGDILFRNLEPSHYDLSAFAHCFDDDGAEVLRFLQYFIISRIINFHFQVLGPHFGILNISKCFTMQDYRRWCFFMTLSFAPDFQAVFIIRPGSPDYYVMTKDYKLIKSKKLTEYMNINSIRRTITDAVTCNKVLLVSLQLEKELHNIGCKVKRHEGRMTIFMKPLIKVQLKIKADGHWSLAFHRQHYPFSQAGILTITGSKFTCRMALRLINIIDGVTSNRALMRNASTMCGAEFSIEHDLSATLSVGGYHINMSMSPFSDYFTMGACGYFVSNSFSPLILLADFNRSFPLPLNWMFDNIDTFGSFLHSSLPPLIKFKEVMNYEGWTTSYLSATDSFYLVYKERVTLNIQMKPLQCFAVVIPNFGVSSLLQIPLSIFPKFYRLIKLTHHTYKVHLTELVTLRERVSSFCEDFAVLSKGGFRFTKILEPSKAAVMIPYHSNMPFNIVVYLEATNITVSCDDAPIIPKLFTKLGKIFQENRLMFRRGMRLFCHILKCDQIVALSAFRIVRECLKKKWCQEMIWQKFFSYTKVDLESDNFQCTIQTRSYHTFVDVAKQAYQPVITVLHQSNEQKVFTNVESFCEWFKHESPLGSLVF</sequence>
<proteinExistence type="predicted"/>
<keyword evidence="2" id="KW-1185">Reference proteome</keyword>
<dbReference type="AlphaFoldDB" id="A0A1J4K1A0"/>
<evidence type="ECO:0000313" key="1">
    <source>
        <dbReference type="EMBL" id="OHT03526.1"/>
    </source>
</evidence>
<dbReference type="RefSeq" id="XP_068356662.1">
    <property type="nucleotide sequence ID" value="XM_068506562.1"/>
</dbReference>
<dbReference type="OrthoDB" id="10678420at2759"/>
<gene>
    <name evidence="1" type="ORF">TRFO_29080</name>
</gene>
<dbReference type="EMBL" id="MLAK01000824">
    <property type="protein sequence ID" value="OHT03526.1"/>
    <property type="molecule type" value="Genomic_DNA"/>
</dbReference>
<name>A0A1J4K1A0_9EUKA</name>
<evidence type="ECO:0000313" key="2">
    <source>
        <dbReference type="Proteomes" id="UP000179807"/>
    </source>
</evidence>
<accession>A0A1J4K1A0</accession>
<protein>
    <submittedName>
        <fullName evidence="1">Uncharacterized protein</fullName>
    </submittedName>
</protein>